<evidence type="ECO:0000259" key="1">
    <source>
        <dbReference type="Pfam" id="PF01168"/>
    </source>
</evidence>
<dbReference type="RefSeq" id="WP_154320381.1">
    <property type="nucleotide sequence ID" value="NZ_CP046045.1"/>
</dbReference>
<reference evidence="3" key="1">
    <citation type="submission" date="2019-11" db="EMBL/GenBank/DDBJ databases">
        <title>Escherichia coli 1916D6.</title>
        <authorList>
            <person name="Yao H."/>
            <person name="Du X."/>
            <person name="Yu R."/>
            <person name="Li A."/>
        </authorList>
    </citation>
    <scope>NUCLEOTIDE SEQUENCE [LARGE SCALE GENOMIC DNA]</scope>
    <source>
        <strain evidence="3">19110F47</strain>
    </source>
</reference>
<dbReference type="PANTHER" id="PTHR28004:SF2">
    <property type="entry name" value="D-SERINE DEHYDRATASE"/>
    <property type="match status" value="1"/>
</dbReference>
<evidence type="ECO:0000313" key="2">
    <source>
        <dbReference type="EMBL" id="QGM26906.1"/>
    </source>
</evidence>
<dbReference type="GO" id="GO:0008721">
    <property type="term" value="F:D-serine ammonia-lyase activity"/>
    <property type="evidence" value="ECO:0007669"/>
    <property type="project" value="TreeGrafter"/>
</dbReference>
<evidence type="ECO:0000313" key="3">
    <source>
        <dbReference type="Proteomes" id="UP000405075"/>
    </source>
</evidence>
<dbReference type="PANTHER" id="PTHR28004">
    <property type="entry name" value="ZGC:162816-RELATED"/>
    <property type="match status" value="1"/>
</dbReference>
<dbReference type="EMBL" id="CP046045">
    <property type="protein sequence ID" value="QGM26906.1"/>
    <property type="molecule type" value="Genomic_DNA"/>
</dbReference>
<proteinExistence type="predicted"/>
<organism evidence="2 3">
    <name type="scientific">Acinetobacter towneri</name>
    <dbReference type="NCBI Taxonomy" id="202956"/>
    <lineage>
        <taxon>Bacteria</taxon>
        <taxon>Pseudomonadati</taxon>
        <taxon>Pseudomonadota</taxon>
        <taxon>Gammaproteobacteria</taxon>
        <taxon>Moraxellales</taxon>
        <taxon>Moraxellaceae</taxon>
        <taxon>Acinetobacter</taxon>
    </lineage>
</organism>
<dbReference type="InterPro" id="IPR001608">
    <property type="entry name" value="Ala_racemase_N"/>
</dbReference>
<dbReference type="Gene3D" id="3.20.20.10">
    <property type="entry name" value="Alanine racemase"/>
    <property type="match status" value="1"/>
</dbReference>
<protein>
    <submittedName>
        <fullName evidence="2">Alanine racemase</fullName>
    </submittedName>
</protein>
<dbReference type="InterPro" id="IPR029066">
    <property type="entry name" value="PLP-binding_barrel"/>
</dbReference>
<dbReference type="GO" id="GO:0036088">
    <property type="term" value="P:D-serine catabolic process"/>
    <property type="evidence" value="ECO:0007669"/>
    <property type="project" value="TreeGrafter"/>
</dbReference>
<dbReference type="AlphaFoldDB" id="A0AAP9GTD3"/>
<name>A0AAP9GTD3_9GAMM</name>
<sequence length="389" mass="44870">MQSDYFQQLTHSLQQQGTGTPQLIVDMARFQHNLDYVAAHLPARLQPRLVVKSLACLEILQHASQSLNTQRFMLFHLPHLYEVMQHFPQADVLFGKPMPIRAVDAFYQQVMASAENIQLHLQWLVDQPARLQQYLHLAQQRQLCLNINLEIDIGLHRGGAQDHAGFMQMLELIQQHPQHLKLSGLMGYDAHVVKLPNVFHAQAKAYQHSQQQYRNYKQLIQHHFPKLWQDDLCFNGGGSLTFMQHCQHSECNDLAFGSMLLKPSDFDLKILSDLQSALWIATPVLKVLAAVQVPGLDRLQSYLPQSNQAIFVYGGYWMADYVYPESSHPHALYGRSSNQELIQVPKQHRIQIDDYVFLRPQQSEAVLPQFEAVYAYQHGQFTPWATFRE</sequence>
<dbReference type="Proteomes" id="UP000405075">
    <property type="component" value="Chromosome"/>
</dbReference>
<dbReference type="InterPro" id="IPR051466">
    <property type="entry name" value="D-amino_acid_metab_enzyme"/>
</dbReference>
<dbReference type="SUPFAM" id="SSF51419">
    <property type="entry name" value="PLP-binding barrel"/>
    <property type="match status" value="1"/>
</dbReference>
<accession>A0AAP9GTD3</accession>
<gene>
    <name evidence="2" type="ORF">GJD93_04000</name>
</gene>
<feature type="domain" description="Alanine racemase N-terminal" evidence="1">
    <location>
        <begin position="25"/>
        <end position="260"/>
    </location>
</feature>
<dbReference type="Pfam" id="PF01168">
    <property type="entry name" value="Ala_racemase_N"/>
    <property type="match status" value="1"/>
</dbReference>